<evidence type="ECO:0000313" key="3">
    <source>
        <dbReference type="EMBL" id="OGI37866.1"/>
    </source>
</evidence>
<feature type="domain" description="HDOD" evidence="2">
    <location>
        <begin position="25"/>
        <end position="220"/>
    </location>
</feature>
<dbReference type="Pfam" id="PF08668">
    <property type="entry name" value="HDOD"/>
    <property type="match status" value="1"/>
</dbReference>
<evidence type="ECO:0000256" key="1">
    <source>
        <dbReference type="SAM" id="Coils"/>
    </source>
</evidence>
<proteinExistence type="predicted"/>
<gene>
    <name evidence="3" type="ORF">A2140_09065</name>
</gene>
<protein>
    <recommendedName>
        <fullName evidence="2">HDOD domain-containing protein</fullName>
    </recommendedName>
</protein>
<dbReference type="SUPFAM" id="SSF109604">
    <property type="entry name" value="HD-domain/PDEase-like"/>
    <property type="match status" value="1"/>
</dbReference>
<dbReference type="EMBL" id="MFSQ01000136">
    <property type="protein sequence ID" value="OGI37866.1"/>
    <property type="molecule type" value="Genomic_DNA"/>
</dbReference>
<dbReference type="Gene3D" id="1.10.3210.10">
    <property type="entry name" value="Hypothetical protein af1432"/>
    <property type="match status" value="1"/>
</dbReference>
<reference evidence="3 4" key="1">
    <citation type="journal article" date="2016" name="Nat. Commun.">
        <title>Thousands of microbial genomes shed light on interconnected biogeochemical processes in an aquifer system.</title>
        <authorList>
            <person name="Anantharaman K."/>
            <person name="Brown C.T."/>
            <person name="Hug L.A."/>
            <person name="Sharon I."/>
            <person name="Castelle C.J."/>
            <person name="Probst A.J."/>
            <person name="Thomas B.C."/>
            <person name="Singh A."/>
            <person name="Wilkins M.J."/>
            <person name="Karaoz U."/>
            <person name="Brodie E.L."/>
            <person name="Williams K.H."/>
            <person name="Hubbard S.S."/>
            <person name="Banfield J.F."/>
        </authorList>
    </citation>
    <scope>NUCLEOTIDE SEQUENCE [LARGE SCALE GENOMIC DNA]</scope>
</reference>
<dbReference type="Proteomes" id="UP000178379">
    <property type="component" value="Unassembled WGS sequence"/>
</dbReference>
<dbReference type="InterPro" id="IPR052340">
    <property type="entry name" value="RNase_Y/CdgJ"/>
</dbReference>
<dbReference type="STRING" id="1817756.A2140_09065"/>
<dbReference type="AlphaFoldDB" id="A0A1F6SYP2"/>
<feature type="coiled-coil region" evidence="1">
    <location>
        <begin position="248"/>
        <end position="275"/>
    </location>
</feature>
<evidence type="ECO:0000313" key="4">
    <source>
        <dbReference type="Proteomes" id="UP000178379"/>
    </source>
</evidence>
<dbReference type="PROSITE" id="PS51833">
    <property type="entry name" value="HDOD"/>
    <property type="match status" value="1"/>
</dbReference>
<keyword evidence="1" id="KW-0175">Coiled coil</keyword>
<dbReference type="PANTHER" id="PTHR33525:SF3">
    <property type="entry name" value="RIBONUCLEASE Y"/>
    <property type="match status" value="1"/>
</dbReference>
<dbReference type="InterPro" id="IPR013976">
    <property type="entry name" value="HDOD"/>
</dbReference>
<name>A0A1F6SYP2_9PROT</name>
<dbReference type="PANTHER" id="PTHR33525">
    <property type="match status" value="1"/>
</dbReference>
<evidence type="ECO:0000259" key="2">
    <source>
        <dbReference type="PROSITE" id="PS51833"/>
    </source>
</evidence>
<accession>A0A1F6SYP2</accession>
<organism evidence="3 4">
    <name type="scientific">Candidatus Muproteobacteria bacterium RBG_16_62_13</name>
    <dbReference type="NCBI Taxonomy" id="1817756"/>
    <lineage>
        <taxon>Bacteria</taxon>
        <taxon>Pseudomonadati</taxon>
        <taxon>Pseudomonadota</taxon>
        <taxon>Candidatus Muproteobacteria</taxon>
    </lineage>
</organism>
<comment type="caution">
    <text evidence="3">The sequence shown here is derived from an EMBL/GenBank/DDBJ whole genome shotgun (WGS) entry which is preliminary data.</text>
</comment>
<sequence>MTSKASGRNSNPVRVFAGHLCGRELPAFPERVLAIARLSGGDSASAPALLRTILADPAMTAAVLHAAGRAHFNPSGHAVATVNQAIVHLGFNTVQRLAVSAGFLDQFLRGPRRERLRGELALCLHTACQAHRLAAHFTDHDPDEIYVAALLARIGTLAFWTSREERASELATLEQCPGMTTEHAEREVLGFTLNELTAQLNRDWRVSPLLEMLLAGTAAAHTRARYLYHGDRLAQALAAGAAPSAMAIAEAAQSLAMSREELASLVRQAAEEARELCQLSRDETLARAIPTEAVLVSLDA</sequence>